<dbReference type="EMBL" id="CADCVM010000501">
    <property type="protein sequence ID" value="CAA9533206.1"/>
    <property type="molecule type" value="Genomic_DNA"/>
</dbReference>
<accession>A0A6J4TXU2</accession>
<keyword evidence="2" id="KW-0808">Transferase</keyword>
<organism evidence="2">
    <name type="scientific">uncultured Rubrobacteraceae bacterium</name>
    <dbReference type="NCBI Taxonomy" id="349277"/>
    <lineage>
        <taxon>Bacteria</taxon>
        <taxon>Bacillati</taxon>
        <taxon>Actinomycetota</taxon>
        <taxon>Rubrobacteria</taxon>
        <taxon>Rubrobacterales</taxon>
        <taxon>Rubrobacteraceae</taxon>
        <taxon>environmental samples</taxon>
    </lineage>
</organism>
<sequence length="151" mass="16367">MPGVTAGSGGTVEVREVSTEEGVRAVSPVVRQLRTHLSEERLVAAVGRMRREGYRIIAAYDERGDPVGAAGFRIQELLAYGKILYVDDLVTAEDARSGGVGKALLGWLEEEARGTGCAGVHLDSGVQRGRAHRFYFREGMAIANYHFAKAF</sequence>
<dbReference type="SUPFAM" id="SSF55729">
    <property type="entry name" value="Acyl-CoA N-acyltransferases (Nat)"/>
    <property type="match status" value="1"/>
</dbReference>
<evidence type="ECO:0000259" key="1">
    <source>
        <dbReference type="PROSITE" id="PS51186"/>
    </source>
</evidence>
<dbReference type="CDD" id="cd04301">
    <property type="entry name" value="NAT_SF"/>
    <property type="match status" value="1"/>
</dbReference>
<proteinExistence type="predicted"/>
<dbReference type="Pfam" id="PF00583">
    <property type="entry name" value="Acetyltransf_1"/>
    <property type="match status" value="1"/>
</dbReference>
<reference evidence="2" key="1">
    <citation type="submission" date="2020-02" db="EMBL/GenBank/DDBJ databases">
        <authorList>
            <person name="Meier V. D."/>
        </authorList>
    </citation>
    <scope>NUCLEOTIDE SEQUENCE</scope>
    <source>
        <strain evidence="2">AVDCRST_MAG05</strain>
    </source>
</reference>
<gene>
    <name evidence="2" type="ORF">AVDCRST_MAG05-4609</name>
</gene>
<dbReference type="InterPro" id="IPR000182">
    <property type="entry name" value="GNAT_dom"/>
</dbReference>
<dbReference type="InterPro" id="IPR016181">
    <property type="entry name" value="Acyl_CoA_acyltransferase"/>
</dbReference>
<dbReference type="GO" id="GO:0016747">
    <property type="term" value="F:acyltransferase activity, transferring groups other than amino-acyl groups"/>
    <property type="evidence" value="ECO:0007669"/>
    <property type="project" value="InterPro"/>
</dbReference>
<name>A0A6J4TXU2_9ACTN</name>
<dbReference type="AlphaFoldDB" id="A0A6J4TXU2"/>
<protein>
    <submittedName>
        <fullName evidence="2">Histone acetyltransferase HPA2 and related acetyltransferases</fullName>
    </submittedName>
</protein>
<dbReference type="Gene3D" id="3.40.630.30">
    <property type="match status" value="1"/>
</dbReference>
<feature type="domain" description="N-acetyltransferase" evidence="1">
    <location>
        <begin position="12"/>
        <end position="151"/>
    </location>
</feature>
<evidence type="ECO:0000313" key="2">
    <source>
        <dbReference type="EMBL" id="CAA9533206.1"/>
    </source>
</evidence>
<dbReference type="PROSITE" id="PS51186">
    <property type="entry name" value="GNAT"/>
    <property type="match status" value="1"/>
</dbReference>